<comment type="caution">
    <text evidence="3">The sequence shown here is derived from an EMBL/GenBank/DDBJ whole genome shotgun (WGS) entry which is preliminary data.</text>
</comment>
<dbReference type="Pfam" id="PF04434">
    <property type="entry name" value="SWIM"/>
    <property type="match status" value="1"/>
</dbReference>
<dbReference type="InterPro" id="IPR007527">
    <property type="entry name" value="Znf_SWIM"/>
</dbReference>
<organism evidence="3 4">
    <name type="scientific">Amycolatopsis samaneae</name>
    <dbReference type="NCBI Taxonomy" id="664691"/>
    <lineage>
        <taxon>Bacteria</taxon>
        <taxon>Bacillati</taxon>
        <taxon>Actinomycetota</taxon>
        <taxon>Actinomycetes</taxon>
        <taxon>Pseudonocardiales</taxon>
        <taxon>Pseudonocardiaceae</taxon>
        <taxon>Amycolatopsis</taxon>
    </lineage>
</organism>
<dbReference type="Gene3D" id="1.25.40.10">
    <property type="entry name" value="Tetratricopeptide repeat domain"/>
    <property type="match status" value="1"/>
</dbReference>
<dbReference type="InterPro" id="IPR049245">
    <property type="entry name" value="DUF6880"/>
</dbReference>
<keyword evidence="4" id="KW-1185">Reference proteome</keyword>
<evidence type="ECO:0000313" key="4">
    <source>
        <dbReference type="Proteomes" id="UP001597419"/>
    </source>
</evidence>
<name>A0ABW5GIE9_9PSEU</name>
<evidence type="ECO:0000256" key="1">
    <source>
        <dbReference type="PROSITE-ProRule" id="PRU00325"/>
    </source>
</evidence>
<evidence type="ECO:0000259" key="2">
    <source>
        <dbReference type="PROSITE" id="PS50966"/>
    </source>
</evidence>
<reference evidence="4" key="1">
    <citation type="journal article" date="2019" name="Int. J. Syst. Evol. Microbiol.">
        <title>The Global Catalogue of Microorganisms (GCM) 10K type strain sequencing project: providing services to taxonomists for standard genome sequencing and annotation.</title>
        <authorList>
            <consortium name="The Broad Institute Genomics Platform"/>
            <consortium name="The Broad Institute Genome Sequencing Center for Infectious Disease"/>
            <person name="Wu L."/>
            <person name="Ma J."/>
        </authorList>
    </citation>
    <scope>NUCLEOTIDE SEQUENCE [LARGE SCALE GENOMIC DNA]</scope>
    <source>
        <strain evidence="4">CGMCC 4.7643</strain>
    </source>
</reference>
<protein>
    <submittedName>
        <fullName evidence="3">SWIM zinc finger domain-containing protein</fullName>
    </submittedName>
</protein>
<dbReference type="SUPFAM" id="SSF48452">
    <property type="entry name" value="TPR-like"/>
    <property type="match status" value="1"/>
</dbReference>
<sequence length="556" mass="60968">MAAIVLEEESIRRTADPRSFARGKAYFASGQVRKLVIDGATATATVDGTGVYRVRLRLAASGLSGSCSCPYGADGVFCKHCVAASLKWLDAGGKPTAAAQKKPMSDARLKKFLRSQDVAWLAGLLLEIAGADPLVRARLEVAAGADAQDAYDDRALRQRLEQAIDVRDYVDYGQAYSYFQHVHDAIGGVAELAGKGFANDAIDLAEYTLELLEDAGERIDDSDGGLMDAFARVEEIHFDACSAARPDQVPLAERLAERALTSPYAVFHTALPDYAPVLGPNGMARYRELVEAELADNPYTARNLLERLAECEGGADALIELLARTASSAGDVLRLAERLRQEGRDDEALDWLQRGMKQYPPDPRLRSMAASCHLLAGRRAEACELLWKNFASWPSLTNYQELHRAAGGKFAAWRKRAVEKLRARPVSTEWFAPMPHGSAGHSVLVEVLLWEGDVPAAWKAATSGGCRDDLWLRLARERAKTRPGDAIPVLLAAVDQAIRLMGRDHYQRAAQLLVEARELFKRCGQTAEFKAHMTDLRAAHKPKRALREELNRVGLP</sequence>
<dbReference type="Pfam" id="PF21810">
    <property type="entry name" value="DUF6880"/>
    <property type="match status" value="1"/>
</dbReference>
<feature type="domain" description="SWIM-type" evidence="2">
    <location>
        <begin position="52"/>
        <end position="89"/>
    </location>
</feature>
<dbReference type="PROSITE" id="PS50966">
    <property type="entry name" value="ZF_SWIM"/>
    <property type="match status" value="1"/>
</dbReference>
<keyword evidence="1" id="KW-0862">Zinc</keyword>
<evidence type="ECO:0000313" key="3">
    <source>
        <dbReference type="EMBL" id="MFD2460626.1"/>
    </source>
</evidence>
<dbReference type="RefSeq" id="WP_345393908.1">
    <property type="nucleotide sequence ID" value="NZ_BAABHG010000006.1"/>
</dbReference>
<proteinExistence type="predicted"/>
<gene>
    <name evidence="3" type="ORF">ACFSYJ_18625</name>
</gene>
<accession>A0ABW5GIE9</accession>
<dbReference type="Proteomes" id="UP001597419">
    <property type="component" value="Unassembled WGS sequence"/>
</dbReference>
<keyword evidence="1" id="KW-0479">Metal-binding</keyword>
<dbReference type="EMBL" id="JBHUKU010000009">
    <property type="protein sequence ID" value="MFD2460626.1"/>
    <property type="molecule type" value="Genomic_DNA"/>
</dbReference>
<keyword evidence="1" id="KW-0863">Zinc-finger</keyword>
<dbReference type="InterPro" id="IPR011990">
    <property type="entry name" value="TPR-like_helical_dom_sf"/>
</dbReference>